<reference evidence="2 3" key="1">
    <citation type="submission" date="2017-04" db="EMBL/GenBank/DDBJ databases">
        <title>Draft genome of the yeast Clavispora lusitaniae type strain CBS 6936.</title>
        <authorList>
            <person name="Durrens P."/>
            <person name="Klopp C."/>
            <person name="Biteau N."/>
            <person name="Fitton-Ouhabi V."/>
            <person name="Dementhon K."/>
            <person name="Accoceberry I."/>
            <person name="Sherman D.J."/>
            <person name="Noel T."/>
        </authorList>
    </citation>
    <scope>NUCLEOTIDE SEQUENCE [LARGE SCALE GENOMIC DNA]</scope>
    <source>
        <strain evidence="2 3">CBS 6936</strain>
    </source>
</reference>
<feature type="region of interest" description="Disordered" evidence="1">
    <location>
        <begin position="1"/>
        <end position="20"/>
    </location>
</feature>
<name>A0AA91PY06_CLALS</name>
<evidence type="ECO:0000256" key="1">
    <source>
        <dbReference type="SAM" id="MobiDB-lite"/>
    </source>
</evidence>
<dbReference type="Proteomes" id="UP000195602">
    <property type="component" value="Unassembled WGS sequence"/>
</dbReference>
<dbReference type="OMA" id="SIENWCH"/>
<accession>A0AA91PY06</accession>
<dbReference type="KEGG" id="clus:A9F13_11g00187"/>
<evidence type="ECO:0000313" key="2">
    <source>
        <dbReference type="EMBL" id="OVF07688.1"/>
    </source>
</evidence>
<dbReference type="EMBL" id="LYUB02000011">
    <property type="protein sequence ID" value="OVF07688.1"/>
    <property type="molecule type" value="Genomic_DNA"/>
</dbReference>
<dbReference type="AlphaFoldDB" id="A0AA91PY06"/>
<proteinExistence type="predicted"/>
<protein>
    <submittedName>
        <fullName evidence="2">Uncharacterized protein</fullName>
    </submittedName>
</protein>
<comment type="caution">
    <text evidence="2">The sequence shown here is derived from an EMBL/GenBank/DDBJ whole genome shotgun (WGS) entry which is preliminary data.</text>
</comment>
<organism evidence="2 3">
    <name type="scientific">Clavispora lusitaniae</name>
    <name type="common">Candida lusitaniae</name>
    <dbReference type="NCBI Taxonomy" id="36911"/>
    <lineage>
        <taxon>Eukaryota</taxon>
        <taxon>Fungi</taxon>
        <taxon>Dikarya</taxon>
        <taxon>Ascomycota</taxon>
        <taxon>Saccharomycotina</taxon>
        <taxon>Pichiomycetes</taxon>
        <taxon>Metschnikowiaceae</taxon>
        <taxon>Clavispora</taxon>
    </lineage>
</organism>
<feature type="compositionally biased region" description="Polar residues" evidence="1">
    <location>
        <begin position="1"/>
        <end position="18"/>
    </location>
</feature>
<sequence>MDTPTTHELGTTALQSTNEDFEDQDYSKIYEQLQEKFNNEFAMSQKLFITEKTQRQALYYYKRRNDAILDLLADLEDDDPVNVPSPVDKDRVAHLMSLSPALANTLTPLHQILSSEDPTSITVKESLHTDLPVYEMIPDLANDELDTVEVNPEETDMWIRRNYAHLVISKFKPLEVRGKDVREYIDASSLGAKKKKKTA</sequence>
<evidence type="ECO:0000313" key="3">
    <source>
        <dbReference type="Proteomes" id="UP000195602"/>
    </source>
</evidence>
<gene>
    <name evidence="2" type="ORF">A9F13_11g00187</name>
</gene>